<dbReference type="InterPro" id="IPR002146">
    <property type="entry name" value="ATP_synth_b/b'su_bac/chlpt"/>
</dbReference>
<dbReference type="GO" id="GO:0012505">
    <property type="term" value="C:endomembrane system"/>
    <property type="evidence" value="ECO:0007669"/>
    <property type="project" value="UniProtKB-SubCell"/>
</dbReference>
<comment type="similarity">
    <text evidence="1 13">Belongs to the ATPase B chain family.</text>
</comment>
<keyword evidence="13" id="KW-1003">Cell membrane</keyword>
<reference evidence="15 16" key="1">
    <citation type="submission" date="2014-10" db="EMBL/GenBank/DDBJ databases">
        <title>Draft genome of anammox bacterium scalindua brodae, obtained using differential coverage binning of sequence data from two enrichment reactors.</title>
        <authorList>
            <person name="Speth D.R."/>
            <person name="Russ L."/>
            <person name="Kartal B."/>
            <person name="Op den Camp H.J."/>
            <person name="Dutilh B.E."/>
            <person name="Jetten M.S."/>
        </authorList>
    </citation>
    <scope>NUCLEOTIDE SEQUENCE [LARGE SCALE GENOMIC DNA]</scope>
    <source>
        <strain evidence="15">RU1</strain>
    </source>
</reference>
<evidence type="ECO:0000313" key="15">
    <source>
        <dbReference type="EMBL" id="KHE92984.1"/>
    </source>
</evidence>
<accession>A0A0B0EK77</accession>
<keyword evidence="2 13" id="KW-0813">Transport</keyword>
<comment type="function">
    <text evidence="10 13">F(1)F(0) ATP synthase produces ATP from ADP in the presence of a proton or sodium gradient. F-type ATPases consist of two structural domains, F(1) containing the extramembraneous catalytic core and F(0) containing the membrane proton channel, linked together by a central stalk and a peripheral stalk. During catalysis, ATP synthesis in the catalytic domain of F(1) is coupled via a rotary mechanism of the central stalk subunits to proton translocation.</text>
</comment>
<evidence type="ECO:0000256" key="2">
    <source>
        <dbReference type="ARBA" id="ARBA00022448"/>
    </source>
</evidence>
<evidence type="ECO:0000256" key="11">
    <source>
        <dbReference type="ARBA" id="ARBA00025614"/>
    </source>
</evidence>
<keyword evidence="9 13" id="KW-0066">ATP synthesis</keyword>
<keyword evidence="14" id="KW-0175">Coiled coil</keyword>
<evidence type="ECO:0000256" key="8">
    <source>
        <dbReference type="ARBA" id="ARBA00023136"/>
    </source>
</evidence>
<dbReference type="PANTHER" id="PTHR33445">
    <property type="entry name" value="ATP SYNTHASE SUBUNIT B', CHLOROPLASTIC"/>
    <property type="match status" value="1"/>
</dbReference>
<evidence type="ECO:0000256" key="9">
    <source>
        <dbReference type="ARBA" id="ARBA00023310"/>
    </source>
</evidence>
<dbReference type="HAMAP" id="MF_01398">
    <property type="entry name" value="ATP_synth_b_bprime"/>
    <property type="match status" value="1"/>
</dbReference>
<proteinExistence type="inferred from homology"/>
<evidence type="ECO:0000256" key="1">
    <source>
        <dbReference type="ARBA" id="ARBA00005513"/>
    </source>
</evidence>
<dbReference type="NCBIfam" id="TIGR03321">
    <property type="entry name" value="alt_F1F0_F0_B"/>
    <property type="match status" value="1"/>
</dbReference>
<dbReference type="GO" id="GO:0005886">
    <property type="term" value="C:plasma membrane"/>
    <property type="evidence" value="ECO:0007669"/>
    <property type="project" value="UniProtKB-SubCell"/>
</dbReference>
<evidence type="ECO:0000256" key="6">
    <source>
        <dbReference type="ARBA" id="ARBA00022989"/>
    </source>
</evidence>
<dbReference type="GO" id="GO:0046961">
    <property type="term" value="F:proton-transporting ATPase activity, rotational mechanism"/>
    <property type="evidence" value="ECO:0007669"/>
    <property type="project" value="TreeGrafter"/>
</dbReference>
<comment type="subunit">
    <text evidence="13">F-type ATPases have 2 components, F(1) - the catalytic core - and F(0) - the membrane proton channel. F(1) has five subunits: alpha(3), beta(3), gamma(1), delta(1), epsilon(1). F(0) has three main subunits: a(1), b(2) and c(10-14). The alpha and beta chains form an alternating ring which encloses part of the gamma chain. F(1) is attached to F(0) by a central stalk formed by the gamma and epsilon chains, while a peripheral stalk is formed by the delta and b chains.</text>
</comment>
<keyword evidence="3 13" id="KW-0138">CF(0)</keyword>
<evidence type="ECO:0000256" key="4">
    <source>
        <dbReference type="ARBA" id="ARBA00022692"/>
    </source>
</evidence>
<keyword evidence="5 13" id="KW-0375">Hydrogen ion transport</keyword>
<dbReference type="GO" id="GO:0045259">
    <property type="term" value="C:proton-transporting ATP synthase complex"/>
    <property type="evidence" value="ECO:0007669"/>
    <property type="project" value="UniProtKB-KW"/>
</dbReference>
<gene>
    <name evidence="13" type="primary">atpF</name>
    <name evidence="15" type="ORF">SCABRO_01373</name>
</gene>
<evidence type="ECO:0000256" key="13">
    <source>
        <dbReference type="HAMAP-Rule" id="MF_01398"/>
    </source>
</evidence>
<feature type="transmembrane region" description="Helical" evidence="13">
    <location>
        <begin position="6"/>
        <end position="26"/>
    </location>
</feature>
<evidence type="ECO:0000313" key="16">
    <source>
        <dbReference type="Proteomes" id="UP000030652"/>
    </source>
</evidence>
<feature type="coiled-coil region" evidence="14">
    <location>
        <begin position="30"/>
        <end position="104"/>
    </location>
</feature>
<dbReference type="GO" id="GO:0046933">
    <property type="term" value="F:proton-transporting ATP synthase activity, rotational mechanism"/>
    <property type="evidence" value="ECO:0007669"/>
    <property type="project" value="UniProtKB-UniRule"/>
</dbReference>
<keyword evidence="7 13" id="KW-0406">Ion transport</keyword>
<keyword evidence="8 13" id="KW-0472">Membrane</keyword>
<keyword evidence="4 13" id="KW-0812">Transmembrane</keyword>
<dbReference type="InterPro" id="IPR017707">
    <property type="entry name" value="Alt_ATP_synth_F0_bsu"/>
</dbReference>
<evidence type="ECO:0000256" key="14">
    <source>
        <dbReference type="SAM" id="Coils"/>
    </source>
</evidence>
<evidence type="ECO:0000256" key="12">
    <source>
        <dbReference type="ARBA" id="ARBA00037847"/>
    </source>
</evidence>
<evidence type="ECO:0000256" key="5">
    <source>
        <dbReference type="ARBA" id="ARBA00022781"/>
    </source>
</evidence>
<dbReference type="EMBL" id="JRYO01000085">
    <property type="protein sequence ID" value="KHE92984.1"/>
    <property type="molecule type" value="Genomic_DNA"/>
</dbReference>
<evidence type="ECO:0000256" key="7">
    <source>
        <dbReference type="ARBA" id="ARBA00023065"/>
    </source>
</evidence>
<comment type="subcellular location">
    <subcellularLocation>
        <location evidence="13">Cell membrane</location>
        <topology evidence="13">Single-pass membrane protein</topology>
    </subcellularLocation>
    <subcellularLocation>
        <location evidence="12">Endomembrane system</location>
        <topology evidence="12">Single-pass membrane protein</topology>
    </subcellularLocation>
</comment>
<comment type="function">
    <text evidence="11">Component of the F(0) channel, it forms part of the peripheral stalk, linking F(1) to F(0). The b'-subunit is a diverged and duplicated form of b found in plants and photosynthetic bacteria.</text>
</comment>
<organism evidence="15 16">
    <name type="scientific">Candidatus Scalindua brodae</name>
    <dbReference type="NCBI Taxonomy" id="237368"/>
    <lineage>
        <taxon>Bacteria</taxon>
        <taxon>Pseudomonadati</taxon>
        <taxon>Planctomycetota</taxon>
        <taxon>Candidatus Brocadiia</taxon>
        <taxon>Candidatus Brocadiales</taxon>
        <taxon>Candidatus Scalinduaceae</taxon>
        <taxon>Candidatus Scalindua</taxon>
    </lineage>
</organism>
<name>A0A0B0EK77_9BACT</name>
<dbReference type="Pfam" id="PF00430">
    <property type="entry name" value="ATP-synt_B"/>
    <property type="match status" value="1"/>
</dbReference>
<keyword evidence="6 13" id="KW-1133">Transmembrane helix</keyword>
<dbReference type="CDD" id="cd06503">
    <property type="entry name" value="ATP-synt_Fo_b"/>
    <property type="match status" value="1"/>
</dbReference>
<dbReference type="PANTHER" id="PTHR33445:SF2">
    <property type="entry name" value="ATP SYNTHASE SUBUNIT B', CHLOROPLASTIC"/>
    <property type="match status" value="1"/>
</dbReference>
<evidence type="ECO:0000256" key="10">
    <source>
        <dbReference type="ARBA" id="ARBA00025198"/>
    </source>
</evidence>
<dbReference type="AlphaFoldDB" id="A0A0B0EK77"/>
<dbReference type="Proteomes" id="UP000030652">
    <property type="component" value="Unassembled WGS sequence"/>
</dbReference>
<evidence type="ECO:0000256" key="3">
    <source>
        <dbReference type="ARBA" id="ARBA00022547"/>
    </source>
</evidence>
<sequence>MIDWFTVFAQIFNFLILVYLLKRFLYGPIIAAIDKREESISARIKEAEQKQVAAEEEIDTFRKKNEDFELRRTEMNAQMKEETESQKKQLLENSRQEIEEIKTRWNESVIQERDVFLKNLRKRVIDQVYIITRQALVDLAATDIEQHIVTVFLKKISDFNGAKGEKITRSLQNRETGITIATSFELPGDQRDLIRKAVCELQFENKDIGFIVSNDIICGIELRGNGYVVGWNLEDYLNSLEKDFNKAIETGTGKFKS</sequence>
<protein>
    <recommendedName>
        <fullName evidence="13">ATP synthase subunit b</fullName>
    </recommendedName>
    <alternativeName>
        <fullName evidence="13">ATP synthase F(0) sector subunit b</fullName>
    </alternativeName>
    <alternativeName>
        <fullName evidence="13">ATPase subunit I</fullName>
    </alternativeName>
    <alternativeName>
        <fullName evidence="13">F-type ATPase subunit b</fullName>
        <shortName evidence="13">F-ATPase subunit b</shortName>
    </alternativeName>
</protein>
<comment type="caution">
    <text evidence="15">The sequence shown here is derived from an EMBL/GenBank/DDBJ whole genome shotgun (WGS) entry which is preliminary data.</text>
</comment>
<dbReference type="eggNOG" id="COG0711">
    <property type="taxonomic scope" value="Bacteria"/>
</dbReference>
<dbReference type="InterPro" id="IPR050059">
    <property type="entry name" value="ATP_synthase_B_chain"/>
</dbReference>